<reference evidence="3 4" key="1">
    <citation type="submission" date="2019-05" db="EMBL/GenBank/DDBJ databases">
        <title>Another draft genome of Portunus trituberculatus and its Hox gene families provides insights of decapod evolution.</title>
        <authorList>
            <person name="Jeong J.-H."/>
            <person name="Song I."/>
            <person name="Kim S."/>
            <person name="Choi T."/>
            <person name="Kim D."/>
            <person name="Ryu S."/>
            <person name="Kim W."/>
        </authorList>
    </citation>
    <scope>NUCLEOTIDE SEQUENCE [LARGE SCALE GENOMIC DNA]</scope>
    <source>
        <tissue evidence="3">Muscle</tissue>
    </source>
</reference>
<keyword evidence="4" id="KW-1185">Reference proteome</keyword>
<dbReference type="AlphaFoldDB" id="A0A5B7CKV2"/>
<keyword evidence="2" id="KW-0472">Membrane</keyword>
<organism evidence="3 4">
    <name type="scientific">Portunus trituberculatus</name>
    <name type="common">Swimming crab</name>
    <name type="synonym">Neptunus trituberculatus</name>
    <dbReference type="NCBI Taxonomy" id="210409"/>
    <lineage>
        <taxon>Eukaryota</taxon>
        <taxon>Metazoa</taxon>
        <taxon>Ecdysozoa</taxon>
        <taxon>Arthropoda</taxon>
        <taxon>Crustacea</taxon>
        <taxon>Multicrustacea</taxon>
        <taxon>Malacostraca</taxon>
        <taxon>Eumalacostraca</taxon>
        <taxon>Eucarida</taxon>
        <taxon>Decapoda</taxon>
        <taxon>Pleocyemata</taxon>
        <taxon>Brachyura</taxon>
        <taxon>Eubrachyura</taxon>
        <taxon>Portunoidea</taxon>
        <taxon>Portunidae</taxon>
        <taxon>Portuninae</taxon>
        <taxon>Portunus</taxon>
    </lineage>
</organism>
<dbReference type="EMBL" id="VSRR010000103">
    <property type="protein sequence ID" value="MPC10159.1"/>
    <property type="molecule type" value="Genomic_DNA"/>
</dbReference>
<sequence length="101" mass="10970">MWFAMQPPRDCQVLIKIAKGALGSPWPPYLQNKKNGKSKPSNVNPSPGTLGEPDTSGGTDMPDRMFWRSDSWIGTTFPAVGVVLLLSLLVVVVLPCPDSEM</sequence>
<accession>A0A5B7CKV2</accession>
<evidence type="ECO:0000313" key="3">
    <source>
        <dbReference type="EMBL" id="MPC10159.1"/>
    </source>
</evidence>
<protein>
    <submittedName>
        <fullName evidence="3">Uncharacterized protein</fullName>
    </submittedName>
</protein>
<evidence type="ECO:0000313" key="4">
    <source>
        <dbReference type="Proteomes" id="UP000324222"/>
    </source>
</evidence>
<dbReference type="Proteomes" id="UP000324222">
    <property type="component" value="Unassembled WGS sequence"/>
</dbReference>
<gene>
    <name evidence="3" type="ORF">E2C01_002787</name>
</gene>
<evidence type="ECO:0000256" key="1">
    <source>
        <dbReference type="SAM" id="MobiDB-lite"/>
    </source>
</evidence>
<evidence type="ECO:0000256" key="2">
    <source>
        <dbReference type="SAM" id="Phobius"/>
    </source>
</evidence>
<proteinExistence type="predicted"/>
<comment type="caution">
    <text evidence="3">The sequence shown here is derived from an EMBL/GenBank/DDBJ whole genome shotgun (WGS) entry which is preliminary data.</text>
</comment>
<feature type="transmembrane region" description="Helical" evidence="2">
    <location>
        <begin position="71"/>
        <end position="94"/>
    </location>
</feature>
<keyword evidence="2" id="KW-1133">Transmembrane helix</keyword>
<feature type="compositionally biased region" description="Polar residues" evidence="1">
    <location>
        <begin position="38"/>
        <end position="47"/>
    </location>
</feature>
<feature type="region of interest" description="Disordered" evidence="1">
    <location>
        <begin position="22"/>
        <end position="62"/>
    </location>
</feature>
<keyword evidence="2" id="KW-0812">Transmembrane</keyword>
<name>A0A5B7CKV2_PORTR</name>